<evidence type="ECO:0000256" key="1">
    <source>
        <dbReference type="SAM" id="MobiDB-lite"/>
    </source>
</evidence>
<dbReference type="Proteomes" id="UP001628091">
    <property type="component" value="Unassembled WGS sequence"/>
</dbReference>
<name>A0ABQ0GWT2_9HYPH</name>
<keyword evidence="3" id="KW-1185">Reference proteome</keyword>
<comment type="caution">
    <text evidence="2">The sequence shown here is derived from an EMBL/GenBank/DDBJ whole genome shotgun (WGS) entry which is preliminary data.</text>
</comment>
<proteinExistence type="predicted"/>
<organism evidence="2 3">
    <name type="scientific">Phyllobacterium phragmitis</name>
    <dbReference type="NCBI Taxonomy" id="2670329"/>
    <lineage>
        <taxon>Bacteria</taxon>
        <taxon>Pseudomonadati</taxon>
        <taxon>Pseudomonadota</taxon>
        <taxon>Alphaproteobacteria</taxon>
        <taxon>Hyphomicrobiales</taxon>
        <taxon>Phyllobacteriaceae</taxon>
        <taxon>Phyllobacterium</taxon>
    </lineage>
</organism>
<dbReference type="EMBL" id="BAAFZP010000001">
    <property type="protein sequence ID" value="GAB1581115.1"/>
    <property type="molecule type" value="Genomic_DNA"/>
</dbReference>
<dbReference type="RefSeq" id="WP_407864003.1">
    <property type="nucleotide sequence ID" value="NZ_BAAFZP010000001.1"/>
</dbReference>
<protein>
    <submittedName>
        <fullName evidence="2">Uncharacterized protein</fullName>
    </submittedName>
</protein>
<reference evidence="2 3" key="1">
    <citation type="submission" date="2024-10" db="EMBL/GenBank/DDBJ databases">
        <title>Isolation, draft genome sequencing and identification of Phyllobacterium sp. NSA23, isolated from leaf soil.</title>
        <authorList>
            <person name="Akita H."/>
        </authorList>
    </citation>
    <scope>NUCLEOTIDE SEQUENCE [LARGE SCALE GENOMIC DNA]</scope>
    <source>
        <strain evidence="2 3">NSA23</strain>
    </source>
</reference>
<feature type="region of interest" description="Disordered" evidence="1">
    <location>
        <begin position="1"/>
        <end position="39"/>
    </location>
</feature>
<sequence length="352" mass="37706">MTKASFQWDPHADQTYNENSDLPLSGTAASFNKDPGKSFTMDAPGRTLTLLTSWDEGQTEWGGPPTSNATSPTVFDVANGTFIYDGAQQHVLYMSHNPRSTMSFTVRNQAQFRVQNAAGVLMEQPLVINVTQNGSFDVLDTESLVLEGGETQITLTDAAKMSALVQGIMQLGWTQIDVSTASVSSPDVAYALDLVADSRLITYKAKLNFSGASSVRMRTPSLQMDEETLISISGTAVSHFQFDASSSFIPAKGSGYVLGSGTARMQFSGYSGGDPFAFTNPNKTYWPKLFTIVSNGVVNGGELIIQNSEGAAGVAAMLKNGLIAINDEIQTDASRLNIIDDSHGNTHISQKN</sequence>
<evidence type="ECO:0000313" key="2">
    <source>
        <dbReference type="EMBL" id="GAB1581115.1"/>
    </source>
</evidence>
<gene>
    <name evidence="2" type="ORF">PPNSA23_10580</name>
</gene>
<evidence type="ECO:0000313" key="3">
    <source>
        <dbReference type="Proteomes" id="UP001628091"/>
    </source>
</evidence>
<feature type="compositionally biased region" description="Polar residues" evidence="1">
    <location>
        <begin position="14"/>
        <end position="30"/>
    </location>
</feature>
<accession>A0ABQ0GWT2</accession>